<dbReference type="InterPro" id="IPR020846">
    <property type="entry name" value="MFS_dom"/>
</dbReference>
<protein>
    <submittedName>
        <fullName evidence="6">MFS transporter</fullName>
    </submittedName>
</protein>
<dbReference type="Proteomes" id="UP001203512">
    <property type="component" value="Unassembled WGS sequence"/>
</dbReference>
<feature type="transmembrane region" description="Helical" evidence="4">
    <location>
        <begin position="147"/>
        <end position="167"/>
    </location>
</feature>
<reference evidence="6 7" key="1">
    <citation type="submission" date="2022-04" db="EMBL/GenBank/DDBJ databases">
        <authorList>
            <person name="Huq M.A."/>
        </authorList>
    </citation>
    <scope>NUCLEOTIDE SEQUENCE [LARGE SCALE GENOMIC DNA]</scope>
    <source>
        <strain evidence="6 7">MAH-33</strain>
    </source>
</reference>
<feature type="transmembrane region" description="Helical" evidence="4">
    <location>
        <begin position="314"/>
        <end position="338"/>
    </location>
</feature>
<dbReference type="PROSITE" id="PS50850">
    <property type="entry name" value="MFS"/>
    <property type="match status" value="1"/>
</dbReference>
<name>A0ABT0DZH6_9SPHN</name>
<dbReference type="InterPro" id="IPR050327">
    <property type="entry name" value="Proton-linked_MCT"/>
</dbReference>
<dbReference type="RefSeq" id="WP_247232625.1">
    <property type="nucleotide sequence ID" value="NZ_JALKHS010000009.1"/>
</dbReference>
<proteinExistence type="predicted"/>
<evidence type="ECO:0000256" key="4">
    <source>
        <dbReference type="SAM" id="Phobius"/>
    </source>
</evidence>
<organism evidence="6 7">
    <name type="scientific">Sphingobium agri</name>
    <dbReference type="NCBI Taxonomy" id="2933566"/>
    <lineage>
        <taxon>Bacteria</taxon>
        <taxon>Pseudomonadati</taxon>
        <taxon>Pseudomonadota</taxon>
        <taxon>Alphaproteobacteria</taxon>
        <taxon>Sphingomonadales</taxon>
        <taxon>Sphingomonadaceae</taxon>
        <taxon>Sphingobium</taxon>
    </lineage>
</organism>
<dbReference type="EMBL" id="JALKHS010000009">
    <property type="protein sequence ID" value="MCK0532409.1"/>
    <property type="molecule type" value="Genomic_DNA"/>
</dbReference>
<gene>
    <name evidence="6" type="ORF">MU848_12540</name>
</gene>
<accession>A0ABT0DZH6</accession>
<keyword evidence="3 4" id="KW-0472">Membrane</keyword>
<comment type="caution">
    <text evidence="6">The sequence shown here is derived from an EMBL/GenBank/DDBJ whole genome shotgun (WGS) entry which is preliminary data.</text>
</comment>
<dbReference type="InterPro" id="IPR011701">
    <property type="entry name" value="MFS"/>
</dbReference>
<evidence type="ECO:0000256" key="1">
    <source>
        <dbReference type="ARBA" id="ARBA00022692"/>
    </source>
</evidence>
<keyword evidence="2 4" id="KW-1133">Transmembrane helix</keyword>
<dbReference type="Gene3D" id="1.20.1250.20">
    <property type="entry name" value="MFS general substrate transporter like domains"/>
    <property type="match status" value="2"/>
</dbReference>
<evidence type="ECO:0000259" key="5">
    <source>
        <dbReference type="PROSITE" id="PS50850"/>
    </source>
</evidence>
<sequence>MSSLAQRRAAADPDRRKARRMLVRAFLAQNVATGSAFGGFAVSILAIQDRFDTTRGMAAMVLALTVLAMSGLGPLVAGLISRIGLRSTMMLGLALSVTGYVLLALVQSIEATLVICTLAIGPGASLLGGLPPSILAGNWHPHARGRAVGIAYIPLFVTVIPLLGSIMMQRFGLPALFLALAGLHICLLPVLLGVSEPPECAQPEHVAENPASRPAILSQPLFWAILVGEGVLQASTITGSAHIVAIATEYGVAASSAALLLSIKGLASIFGSILAGLACDKFGASRTLSVAGAGLTASWVVISMSGWFPALALAMIIMGISGAAIFPLVTVLVAQLFGIAAFPRVVGFLGAFTLPFTFGAPVAGWLRDTMNNYHLAMLLLMALSFGAAMNFAWIGRAMRGSRA</sequence>
<evidence type="ECO:0000256" key="2">
    <source>
        <dbReference type="ARBA" id="ARBA00022989"/>
    </source>
</evidence>
<keyword evidence="1 4" id="KW-0812">Transmembrane</keyword>
<dbReference type="PANTHER" id="PTHR11360:SF290">
    <property type="entry name" value="MONOCARBOXYLATE MFS PERMEASE"/>
    <property type="match status" value="1"/>
</dbReference>
<feature type="transmembrane region" description="Helical" evidence="4">
    <location>
        <begin position="290"/>
        <end position="308"/>
    </location>
</feature>
<feature type="transmembrane region" description="Helical" evidence="4">
    <location>
        <begin position="173"/>
        <end position="194"/>
    </location>
</feature>
<feature type="transmembrane region" description="Helical" evidence="4">
    <location>
        <begin position="59"/>
        <end position="80"/>
    </location>
</feature>
<evidence type="ECO:0000256" key="3">
    <source>
        <dbReference type="ARBA" id="ARBA00023136"/>
    </source>
</evidence>
<feature type="transmembrane region" description="Helical" evidence="4">
    <location>
        <begin position="257"/>
        <end position="278"/>
    </location>
</feature>
<dbReference type="InterPro" id="IPR036259">
    <property type="entry name" value="MFS_trans_sf"/>
</dbReference>
<feature type="domain" description="Major facilitator superfamily (MFS) profile" evidence="5">
    <location>
        <begin position="1"/>
        <end position="403"/>
    </location>
</feature>
<dbReference type="Pfam" id="PF07690">
    <property type="entry name" value="MFS_1"/>
    <property type="match status" value="2"/>
</dbReference>
<feature type="transmembrane region" description="Helical" evidence="4">
    <location>
        <begin position="21"/>
        <end position="47"/>
    </location>
</feature>
<dbReference type="SUPFAM" id="SSF103473">
    <property type="entry name" value="MFS general substrate transporter"/>
    <property type="match status" value="1"/>
</dbReference>
<dbReference type="PANTHER" id="PTHR11360">
    <property type="entry name" value="MONOCARBOXYLATE TRANSPORTER"/>
    <property type="match status" value="1"/>
</dbReference>
<evidence type="ECO:0000313" key="6">
    <source>
        <dbReference type="EMBL" id="MCK0532409.1"/>
    </source>
</evidence>
<keyword evidence="7" id="KW-1185">Reference proteome</keyword>
<evidence type="ECO:0000313" key="7">
    <source>
        <dbReference type="Proteomes" id="UP001203512"/>
    </source>
</evidence>
<feature type="transmembrane region" description="Helical" evidence="4">
    <location>
        <begin position="372"/>
        <end position="394"/>
    </location>
</feature>
<feature type="transmembrane region" description="Helical" evidence="4">
    <location>
        <begin position="345"/>
        <end position="366"/>
    </location>
</feature>